<feature type="region of interest" description="Disordered" evidence="1">
    <location>
        <begin position="60"/>
        <end position="96"/>
    </location>
</feature>
<dbReference type="AlphaFoldDB" id="A0A6J4QSC3"/>
<feature type="non-terminal residue" evidence="2">
    <location>
        <position position="234"/>
    </location>
</feature>
<feature type="compositionally biased region" description="Polar residues" evidence="1">
    <location>
        <begin position="225"/>
        <end position="234"/>
    </location>
</feature>
<gene>
    <name evidence="2" type="ORF">AVDCRST_MAG80-2534</name>
</gene>
<dbReference type="EMBL" id="CADCVC010000225">
    <property type="protein sequence ID" value="CAA9453190.1"/>
    <property type="molecule type" value="Genomic_DNA"/>
</dbReference>
<organism evidence="2">
    <name type="scientific">uncultured Rubrobacteraceae bacterium</name>
    <dbReference type="NCBI Taxonomy" id="349277"/>
    <lineage>
        <taxon>Bacteria</taxon>
        <taxon>Bacillati</taxon>
        <taxon>Actinomycetota</taxon>
        <taxon>Rubrobacteria</taxon>
        <taxon>Rubrobacterales</taxon>
        <taxon>Rubrobacteraceae</taxon>
        <taxon>environmental samples</taxon>
    </lineage>
</organism>
<protein>
    <submittedName>
        <fullName evidence="2">Cytochrome c-type biogenesis protein CcdA (DsbD analog)</fullName>
    </submittedName>
</protein>
<reference evidence="2" key="1">
    <citation type="submission" date="2020-02" db="EMBL/GenBank/DDBJ databases">
        <authorList>
            <person name="Meier V. D."/>
        </authorList>
    </citation>
    <scope>NUCLEOTIDE SEQUENCE</scope>
    <source>
        <strain evidence="2">AVDCRST_MAG80</strain>
    </source>
</reference>
<feature type="region of interest" description="Disordered" evidence="1">
    <location>
        <begin position="175"/>
        <end position="234"/>
    </location>
</feature>
<name>A0A6J4QSC3_9ACTN</name>
<sequence length="234" mass="25869">GRTNPRPRGRSRRRVVPLAVHATGDPRLLRPVGRHVAQGSRTRAPRLVLQRRSLRDRVLDRFRRAGGGAERDPARSSDGGPDMALASGRGSSHRSRVVPYWASPGAHPRPAVLDEAGGAEEARLPRLGPVRRVLRGRLDALRRPDPGQHARARRFPTGVGLSSAARVRLRARDAVPARRPLSLPGVRFYQEASPGGEPSPRRVRRRPHRAGRARLHRQARPARQLPTTKRGTSM</sequence>
<evidence type="ECO:0000256" key="1">
    <source>
        <dbReference type="SAM" id="MobiDB-lite"/>
    </source>
</evidence>
<evidence type="ECO:0000313" key="2">
    <source>
        <dbReference type="EMBL" id="CAA9453190.1"/>
    </source>
</evidence>
<feature type="non-terminal residue" evidence="2">
    <location>
        <position position="1"/>
    </location>
</feature>
<feature type="compositionally biased region" description="Basic residues" evidence="1">
    <location>
        <begin position="201"/>
        <end position="220"/>
    </location>
</feature>
<proteinExistence type="predicted"/>
<feature type="compositionally biased region" description="Basic and acidic residues" evidence="1">
    <location>
        <begin position="60"/>
        <end position="75"/>
    </location>
</feature>
<accession>A0A6J4QSC3</accession>